<dbReference type="AlphaFoldDB" id="A0A834DT68"/>
<name>A0A834DT68_9CHIR</name>
<reference evidence="2 3" key="1">
    <citation type="journal article" date="2020" name="Nature">
        <title>Six reference-quality genomes reveal evolution of bat adaptations.</title>
        <authorList>
            <person name="Jebb D."/>
            <person name="Huang Z."/>
            <person name="Pippel M."/>
            <person name="Hughes G.M."/>
            <person name="Lavrichenko K."/>
            <person name="Devanna P."/>
            <person name="Winkler S."/>
            <person name="Jermiin L.S."/>
            <person name="Skirmuntt E.C."/>
            <person name="Katzourakis A."/>
            <person name="Burkitt-Gray L."/>
            <person name="Ray D.A."/>
            <person name="Sullivan K.A.M."/>
            <person name="Roscito J.G."/>
            <person name="Kirilenko B.M."/>
            <person name="Davalos L.M."/>
            <person name="Corthals A.P."/>
            <person name="Power M.L."/>
            <person name="Jones G."/>
            <person name="Ransome R.D."/>
            <person name="Dechmann D.K.N."/>
            <person name="Locatelli A.G."/>
            <person name="Puechmaille S.J."/>
            <person name="Fedrigo O."/>
            <person name="Jarvis E.D."/>
            <person name="Hiller M."/>
            <person name="Vernes S.C."/>
            <person name="Myers E.W."/>
            <person name="Teeling E.C."/>
        </authorList>
    </citation>
    <scope>NUCLEOTIDE SEQUENCE [LARGE SCALE GENOMIC DNA]</scope>
    <source>
        <strain evidence="2">Bat1K_MPI-CBG_1</strain>
    </source>
</reference>
<feature type="signal peptide" evidence="1">
    <location>
        <begin position="1"/>
        <end position="20"/>
    </location>
</feature>
<evidence type="ECO:0000313" key="2">
    <source>
        <dbReference type="EMBL" id="KAF6095155.1"/>
    </source>
</evidence>
<feature type="chain" id="PRO_5032439153" description="Secreted protein" evidence="1">
    <location>
        <begin position="21"/>
        <end position="144"/>
    </location>
</feature>
<evidence type="ECO:0000313" key="3">
    <source>
        <dbReference type="Proteomes" id="UP000664940"/>
    </source>
</evidence>
<dbReference type="EMBL" id="JABVXQ010000008">
    <property type="protein sequence ID" value="KAF6095155.1"/>
    <property type="molecule type" value="Genomic_DNA"/>
</dbReference>
<comment type="caution">
    <text evidence="2">The sequence shown here is derived from an EMBL/GenBank/DDBJ whole genome shotgun (WGS) entry which is preliminary data.</text>
</comment>
<evidence type="ECO:0008006" key="4">
    <source>
        <dbReference type="Google" id="ProtNLM"/>
    </source>
</evidence>
<sequence length="144" mass="14794">MENGPRICTAVWCFLRAAAGAPPAAPVQTSAAQLVPSIHGAAGGSCGTATQRAGLAGRAQHVLAEPDPPRFSHRALGKHTVCEAAPGDSACARGKGVHCGPGGGCLAANATWARTGGQSSPRTQGRFKETERRNRNMYQEMAGF</sequence>
<keyword evidence="1" id="KW-0732">Signal</keyword>
<evidence type="ECO:0000256" key="1">
    <source>
        <dbReference type="SAM" id="SignalP"/>
    </source>
</evidence>
<dbReference type="Proteomes" id="UP000664940">
    <property type="component" value="Unassembled WGS sequence"/>
</dbReference>
<accession>A0A834DT68</accession>
<protein>
    <recommendedName>
        <fullName evidence="4">Secreted protein</fullName>
    </recommendedName>
</protein>
<gene>
    <name evidence="2" type="ORF">HJG60_012122</name>
</gene>
<proteinExistence type="predicted"/>
<organism evidence="2 3">
    <name type="scientific">Phyllostomus discolor</name>
    <name type="common">pale spear-nosed bat</name>
    <dbReference type="NCBI Taxonomy" id="89673"/>
    <lineage>
        <taxon>Eukaryota</taxon>
        <taxon>Metazoa</taxon>
        <taxon>Chordata</taxon>
        <taxon>Craniata</taxon>
        <taxon>Vertebrata</taxon>
        <taxon>Euteleostomi</taxon>
        <taxon>Mammalia</taxon>
        <taxon>Eutheria</taxon>
        <taxon>Laurasiatheria</taxon>
        <taxon>Chiroptera</taxon>
        <taxon>Yangochiroptera</taxon>
        <taxon>Phyllostomidae</taxon>
        <taxon>Phyllostominae</taxon>
        <taxon>Phyllostomus</taxon>
    </lineage>
</organism>